<accession>A0A2V2YN58</accession>
<evidence type="ECO:0008006" key="4">
    <source>
        <dbReference type="Google" id="ProtNLM"/>
    </source>
</evidence>
<reference evidence="2 3" key="1">
    <citation type="submission" date="2018-05" db="EMBL/GenBank/DDBJ databases">
        <title>Genomic Encyclopedia of Type Strains, Phase III (KMG-III): the genomes of soil and plant-associated and newly described type strains.</title>
        <authorList>
            <person name="Whitman W."/>
        </authorList>
    </citation>
    <scope>NUCLEOTIDE SEQUENCE [LARGE SCALE GENOMIC DNA]</scope>
    <source>
        <strain evidence="2 3">CECT 5696</strain>
    </source>
</reference>
<sequence>MDTDQILMLTPCVAALVGVLKQYKVPRRHYNVAALAFAAMFVVVPDAVQSTLAAIVVIGLGSVGLYKVSKGDSDASESSK</sequence>
<dbReference type="RefSeq" id="WP_245946934.1">
    <property type="nucleotide sequence ID" value="NZ_CP054610.1"/>
</dbReference>
<comment type="caution">
    <text evidence="2">The sequence shown here is derived from an EMBL/GenBank/DDBJ whole genome shotgun (WGS) entry which is preliminary data.</text>
</comment>
<name>A0A2V2YN58_9BACL</name>
<organism evidence="2 3">
    <name type="scientific">Paenibacillus cellulosilyticus</name>
    <dbReference type="NCBI Taxonomy" id="375489"/>
    <lineage>
        <taxon>Bacteria</taxon>
        <taxon>Bacillati</taxon>
        <taxon>Bacillota</taxon>
        <taxon>Bacilli</taxon>
        <taxon>Bacillales</taxon>
        <taxon>Paenibacillaceae</taxon>
        <taxon>Paenibacillus</taxon>
    </lineage>
</organism>
<dbReference type="AlphaFoldDB" id="A0A2V2YN58"/>
<keyword evidence="1" id="KW-0812">Transmembrane</keyword>
<evidence type="ECO:0000313" key="3">
    <source>
        <dbReference type="Proteomes" id="UP000246635"/>
    </source>
</evidence>
<dbReference type="Proteomes" id="UP000246635">
    <property type="component" value="Unassembled WGS sequence"/>
</dbReference>
<keyword evidence="1" id="KW-1133">Transmembrane helix</keyword>
<proteinExistence type="predicted"/>
<protein>
    <recommendedName>
        <fullName evidence="4">Holin</fullName>
    </recommendedName>
</protein>
<keyword evidence="3" id="KW-1185">Reference proteome</keyword>
<dbReference type="EMBL" id="QGTQ01000044">
    <property type="protein sequence ID" value="PWV90273.1"/>
    <property type="molecule type" value="Genomic_DNA"/>
</dbReference>
<evidence type="ECO:0000313" key="2">
    <source>
        <dbReference type="EMBL" id="PWV90273.1"/>
    </source>
</evidence>
<keyword evidence="1" id="KW-0472">Membrane</keyword>
<evidence type="ECO:0000256" key="1">
    <source>
        <dbReference type="SAM" id="Phobius"/>
    </source>
</evidence>
<gene>
    <name evidence="2" type="ORF">DFQ01_14449</name>
</gene>
<feature type="transmembrane region" description="Helical" evidence="1">
    <location>
        <begin position="35"/>
        <end position="60"/>
    </location>
</feature>